<feature type="transmembrane region" description="Helical" evidence="2">
    <location>
        <begin position="366"/>
        <end position="388"/>
    </location>
</feature>
<dbReference type="OrthoDB" id="2830640at2759"/>
<protein>
    <submittedName>
        <fullName evidence="3">Uncharacterized protein</fullName>
    </submittedName>
</protein>
<evidence type="ECO:0000313" key="3">
    <source>
        <dbReference type="EMBL" id="KXT15856.1"/>
    </source>
</evidence>
<reference evidence="3 4" key="1">
    <citation type="submission" date="2015-07" db="EMBL/GenBank/DDBJ databases">
        <title>Comparative genomics of the Sigatoka disease complex on banana suggests a link between parallel evolutionary changes in Pseudocercospora fijiensis and Pseudocercospora eumusae and increased virulence on the banana host.</title>
        <authorList>
            <person name="Chang T.-C."/>
            <person name="Salvucci A."/>
            <person name="Crous P.W."/>
            <person name="Stergiopoulos I."/>
        </authorList>
    </citation>
    <scope>NUCLEOTIDE SEQUENCE [LARGE SCALE GENOMIC DNA]</scope>
    <source>
        <strain evidence="3 4">CBS 116634</strain>
    </source>
</reference>
<keyword evidence="2" id="KW-0812">Transmembrane</keyword>
<feature type="transmembrane region" description="Helical" evidence="2">
    <location>
        <begin position="408"/>
        <end position="431"/>
    </location>
</feature>
<proteinExistence type="predicted"/>
<dbReference type="Gene3D" id="1.20.58.340">
    <property type="entry name" value="Magnesium transport protein CorA, transmembrane region"/>
    <property type="match status" value="1"/>
</dbReference>
<evidence type="ECO:0000256" key="2">
    <source>
        <dbReference type="SAM" id="Phobius"/>
    </source>
</evidence>
<keyword evidence="2" id="KW-0472">Membrane</keyword>
<keyword evidence="2" id="KW-1133">Transmembrane helix</keyword>
<dbReference type="AlphaFoldDB" id="A0A139IMT4"/>
<dbReference type="STRING" id="113226.A0A139IMT4"/>
<keyword evidence="4" id="KW-1185">Reference proteome</keyword>
<dbReference type="Proteomes" id="UP000073492">
    <property type="component" value="Unassembled WGS sequence"/>
</dbReference>
<organism evidence="3 4">
    <name type="scientific">Pseudocercospora musae</name>
    <dbReference type="NCBI Taxonomy" id="113226"/>
    <lineage>
        <taxon>Eukaryota</taxon>
        <taxon>Fungi</taxon>
        <taxon>Dikarya</taxon>
        <taxon>Ascomycota</taxon>
        <taxon>Pezizomycotina</taxon>
        <taxon>Dothideomycetes</taxon>
        <taxon>Dothideomycetidae</taxon>
        <taxon>Mycosphaerellales</taxon>
        <taxon>Mycosphaerellaceae</taxon>
        <taxon>Pseudocercospora</taxon>
    </lineage>
</organism>
<comment type="caution">
    <text evidence="3">The sequence shown here is derived from an EMBL/GenBank/DDBJ whole genome shotgun (WGS) entry which is preliminary data.</text>
</comment>
<keyword evidence="1" id="KW-0175">Coiled coil</keyword>
<gene>
    <name evidence="3" type="ORF">AC579_10416</name>
</gene>
<name>A0A139IMT4_9PEZI</name>
<accession>A0A139IMT4</accession>
<feature type="coiled-coil region" evidence="1">
    <location>
        <begin position="196"/>
        <end position="223"/>
    </location>
</feature>
<dbReference type="EMBL" id="LFZO01000049">
    <property type="protein sequence ID" value="KXT15856.1"/>
    <property type="molecule type" value="Genomic_DNA"/>
</dbReference>
<evidence type="ECO:0000256" key="1">
    <source>
        <dbReference type="SAM" id="Coils"/>
    </source>
</evidence>
<evidence type="ECO:0000313" key="4">
    <source>
        <dbReference type="Proteomes" id="UP000073492"/>
    </source>
</evidence>
<sequence>MLNTPWPGPMESAEVALSKFQISDSTLEHNDWKFPDTLKARPLRKLDEEDFLVNHKIDRSYDDSTVRFKLLVANAVSANLSDQDRLPFNHDIIDVVKKQGWISDEYVHLWRRDEGGSAALTSHGILTFMLQTPRDGKSFCSLSLVNREKHHCGGLFVADESYNLSKLLAGQEYLNRHPKVPRDFAILPFQILLHHVEESLEQVQKLSREITNTERRIADGRINLDENGDYKLLNRLNLEQLRLQRRSNFEIELEKNLLKYLDAYHRLWTHLWEGGTGYVDDMREKTEQQMRYSEQVQKDLSMMPRRIDNQSHAIFSFIAQRDNKINLQVAESSRKIAEESRLDNLLNVKLAKVTAQMAEETRQDSAAMKTIAVLTLTFLPGTAVASFFSMNGMFNWEASEGQAIASPYLYVFFVVTIPLTMLVYAGWVLWFRRLEKKYKVNAVDVDFAAVESDLMRRMRTATNSWNLEKAQAHAFLLYRVSIHSAGTFPTFLPVSFQAIVCVVNSTGDPSAPQWFLCLWQIRRWICCSYAAAASPRIDSMGKVKPAHPIAQNAETSSGTPSAPASLPVVLVTVLHTVYNVSGPGDVIRCRLTAANHMRPVKGSVLVIGPSSYSDTATASSICTQ</sequence>